<evidence type="ECO:0000313" key="3">
    <source>
        <dbReference type="EMBL" id="GAA0141554.1"/>
    </source>
</evidence>
<dbReference type="PANTHER" id="PTHR47926">
    <property type="entry name" value="PENTATRICOPEPTIDE REPEAT-CONTAINING PROTEIN"/>
    <property type="match status" value="1"/>
</dbReference>
<sequence length="690" mass="77054">MLNSSSLSKLIDSSIKSKSLSAARCLHARILKSQFNAEIFINNRLIDSYSKCGSFIDARTLFDEMPQRNTFTYNAMISAFTASGYLDEARKMFDDMDEPDQCSWNLMVSSFAQRECFEESVEYFGKMRRVGVEFSEYSCGSVLSACAGLRDLRAGVKVHGLLAKTPLGEYLYMGSALVDMYGKCGSVDSARKVFDEMGERNVVTWNSLITCYEQNGPASEALYVVMQMIECGFEPDEMTLASVVSACATLCRIKEGKQIHGRILKFDNYRDDVVLCNSLVDMYAKCGRIVDARYVFDRMPLRNLVSETSMITGYARTASVKVARTMFGKMLEKNVVSWNALIAGYTQSGDYEEALTLFLLLKKESVWPTHYTFGNLLCACANLADLKLGQQAHAHVLKHGFRFEKGPQPDIFVGNALIDMYMKCGSVEDGNHVFRHMMERDWVSWNALIVGCAQNGHAIEALQLFKEMLASKEKPDHVTMIGVLCACSHAGLVEEGRQHFDSMTKVYGVQPLKDHYSCMVDLLGRAGCLNEANNLIESMPMLPDGVIWGSLLSACKVHGDIELGKHVAEKLLEVDPTNSGPYVLLSNMYAELGKWKDVTRVRKVMRQHGVIKQPGCSWIDIQSQMHVFMVKDAKHPQKKEIYSSLKTLTKLMKLAGYIPDVGDVDVEEEQCSANFTLFHEGQVSGVVSVA</sequence>
<keyword evidence="4" id="KW-1185">Reference proteome</keyword>
<dbReference type="InterPro" id="IPR011990">
    <property type="entry name" value="TPR-like_helical_dom_sf"/>
</dbReference>
<comment type="caution">
    <text evidence="3">The sequence shown here is derived from an EMBL/GenBank/DDBJ whole genome shotgun (WGS) entry which is preliminary data.</text>
</comment>
<evidence type="ECO:0000256" key="2">
    <source>
        <dbReference type="PROSITE-ProRule" id="PRU00708"/>
    </source>
</evidence>
<dbReference type="EMBL" id="BAABME010015509">
    <property type="protein sequence ID" value="GAA0141554.1"/>
    <property type="molecule type" value="Genomic_DNA"/>
</dbReference>
<dbReference type="AlphaFoldDB" id="A0AAV3NQA2"/>
<dbReference type="Pfam" id="PF01535">
    <property type="entry name" value="PPR"/>
    <property type="match status" value="6"/>
</dbReference>
<feature type="repeat" description="PPR" evidence="2">
    <location>
        <begin position="69"/>
        <end position="103"/>
    </location>
</feature>
<gene>
    <name evidence="3" type="ORF">LIER_35415</name>
</gene>
<dbReference type="FunFam" id="1.25.40.10:FF:000442">
    <property type="entry name" value="Pentatricopeptide repeat-containing protein At3g49710"/>
    <property type="match status" value="1"/>
</dbReference>
<evidence type="ECO:0000256" key="1">
    <source>
        <dbReference type="ARBA" id="ARBA00022737"/>
    </source>
</evidence>
<dbReference type="FunFam" id="1.25.40.10:FF:000031">
    <property type="entry name" value="Pentatricopeptide repeat-containing protein mitochondrial"/>
    <property type="match status" value="1"/>
</dbReference>
<dbReference type="FunFam" id="1.25.40.10:FF:000853">
    <property type="entry name" value="Pentatricopeptide repeat-containing protein At2g13600"/>
    <property type="match status" value="1"/>
</dbReference>
<dbReference type="SUPFAM" id="SSF48452">
    <property type="entry name" value="TPR-like"/>
    <property type="match status" value="1"/>
</dbReference>
<dbReference type="GO" id="GO:0003723">
    <property type="term" value="F:RNA binding"/>
    <property type="evidence" value="ECO:0007669"/>
    <property type="project" value="InterPro"/>
</dbReference>
<reference evidence="3 4" key="1">
    <citation type="submission" date="2024-01" db="EMBL/GenBank/DDBJ databases">
        <title>The complete chloroplast genome sequence of Lithospermum erythrorhizon: insights into the phylogenetic relationship among Boraginaceae species and the maternal lineages of purple gromwells.</title>
        <authorList>
            <person name="Okada T."/>
            <person name="Watanabe K."/>
        </authorList>
    </citation>
    <scope>NUCLEOTIDE SEQUENCE [LARGE SCALE GENOMIC DNA]</scope>
</reference>
<dbReference type="Gene3D" id="1.25.40.10">
    <property type="entry name" value="Tetratricopeptide repeat domain"/>
    <property type="match status" value="5"/>
</dbReference>
<dbReference type="Pfam" id="PF20431">
    <property type="entry name" value="E_motif"/>
    <property type="match status" value="1"/>
</dbReference>
<evidence type="ECO:0008006" key="5">
    <source>
        <dbReference type="Google" id="ProtNLM"/>
    </source>
</evidence>
<keyword evidence="1" id="KW-0677">Repeat</keyword>
<feature type="repeat" description="PPR" evidence="2">
    <location>
        <begin position="272"/>
        <end position="306"/>
    </location>
</feature>
<name>A0AAV3NQA2_LITER</name>
<feature type="repeat" description="PPR" evidence="2">
    <location>
        <begin position="201"/>
        <end position="235"/>
    </location>
</feature>
<dbReference type="InterPro" id="IPR002885">
    <property type="entry name" value="PPR_rpt"/>
</dbReference>
<dbReference type="FunFam" id="1.25.40.10:FF:001181">
    <property type="entry name" value="PPR containing plant-like protein"/>
    <property type="match status" value="1"/>
</dbReference>
<accession>A0AAV3NQA2</accession>
<dbReference type="PANTHER" id="PTHR47926:SF433">
    <property type="entry name" value="PENTATRICOPEPTIDE REPEAT-CONTAINING PROTEIN"/>
    <property type="match status" value="1"/>
</dbReference>
<protein>
    <recommendedName>
        <fullName evidence="5">Pentatricopeptide repeat-containing protein</fullName>
    </recommendedName>
</protein>
<dbReference type="FunFam" id="1.25.40.10:FF:000285">
    <property type="entry name" value="Pentatricopeptide repeat-containing protein, chloroplastic"/>
    <property type="match status" value="1"/>
</dbReference>
<dbReference type="Pfam" id="PF13041">
    <property type="entry name" value="PPR_2"/>
    <property type="match status" value="3"/>
</dbReference>
<feature type="repeat" description="PPR" evidence="2">
    <location>
        <begin position="334"/>
        <end position="368"/>
    </location>
</feature>
<organism evidence="3 4">
    <name type="scientific">Lithospermum erythrorhizon</name>
    <name type="common">Purple gromwell</name>
    <name type="synonym">Lithospermum officinale var. erythrorhizon</name>
    <dbReference type="NCBI Taxonomy" id="34254"/>
    <lineage>
        <taxon>Eukaryota</taxon>
        <taxon>Viridiplantae</taxon>
        <taxon>Streptophyta</taxon>
        <taxon>Embryophyta</taxon>
        <taxon>Tracheophyta</taxon>
        <taxon>Spermatophyta</taxon>
        <taxon>Magnoliopsida</taxon>
        <taxon>eudicotyledons</taxon>
        <taxon>Gunneridae</taxon>
        <taxon>Pentapetalae</taxon>
        <taxon>asterids</taxon>
        <taxon>lamiids</taxon>
        <taxon>Boraginales</taxon>
        <taxon>Boraginaceae</taxon>
        <taxon>Boraginoideae</taxon>
        <taxon>Lithospermeae</taxon>
        <taxon>Lithospermum</taxon>
    </lineage>
</organism>
<dbReference type="PROSITE" id="PS51375">
    <property type="entry name" value="PPR"/>
    <property type="match status" value="6"/>
</dbReference>
<evidence type="ECO:0000313" key="4">
    <source>
        <dbReference type="Proteomes" id="UP001454036"/>
    </source>
</evidence>
<dbReference type="InterPro" id="IPR046848">
    <property type="entry name" value="E_motif"/>
</dbReference>
<dbReference type="Proteomes" id="UP001454036">
    <property type="component" value="Unassembled WGS sequence"/>
</dbReference>
<feature type="repeat" description="PPR" evidence="2">
    <location>
        <begin position="410"/>
        <end position="440"/>
    </location>
</feature>
<feature type="repeat" description="PPR" evidence="2">
    <location>
        <begin position="441"/>
        <end position="475"/>
    </location>
</feature>
<proteinExistence type="predicted"/>
<dbReference type="NCBIfam" id="TIGR00756">
    <property type="entry name" value="PPR"/>
    <property type="match status" value="9"/>
</dbReference>
<dbReference type="InterPro" id="IPR046960">
    <property type="entry name" value="PPR_At4g14850-like_plant"/>
</dbReference>
<dbReference type="GO" id="GO:0009451">
    <property type="term" value="P:RNA modification"/>
    <property type="evidence" value="ECO:0007669"/>
    <property type="project" value="InterPro"/>
</dbReference>